<evidence type="ECO:0000259" key="2">
    <source>
        <dbReference type="Pfam" id="PF07786"/>
    </source>
</evidence>
<keyword evidence="1" id="KW-1133">Transmembrane helix</keyword>
<feature type="transmembrane region" description="Helical" evidence="1">
    <location>
        <begin position="113"/>
        <end position="134"/>
    </location>
</feature>
<evidence type="ECO:0000313" key="3">
    <source>
        <dbReference type="EMBL" id="TWT32362.1"/>
    </source>
</evidence>
<protein>
    <recommendedName>
        <fullName evidence="2">Heparan-alpha-glucosaminide N-acetyltransferase catalytic domain-containing protein</fullName>
    </recommendedName>
</protein>
<dbReference type="RefSeq" id="WP_146567662.1">
    <property type="nucleotide sequence ID" value="NZ_SIHJ01000003.1"/>
</dbReference>
<dbReference type="Pfam" id="PF07786">
    <property type="entry name" value="HGSNAT_cat"/>
    <property type="match status" value="1"/>
</dbReference>
<dbReference type="OrthoDB" id="9788724at2"/>
<evidence type="ECO:0000256" key="1">
    <source>
        <dbReference type="SAM" id="Phobius"/>
    </source>
</evidence>
<dbReference type="Proteomes" id="UP000316714">
    <property type="component" value="Unassembled WGS sequence"/>
</dbReference>
<dbReference type="AlphaFoldDB" id="A0A5C5V3N7"/>
<dbReference type="InterPro" id="IPR012429">
    <property type="entry name" value="HGSNAT_cat"/>
</dbReference>
<feature type="transmembrane region" description="Helical" evidence="1">
    <location>
        <begin position="233"/>
        <end position="251"/>
    </location>
</feature>
<dbReference type="EMBL" id="SIHJ01000003">
    <property type="protein sequence ID" value="TWT32362.1"/>
    <property type="molecule type" value="Genomic_DNA"/>
</dbReference>
<feature type="transmembrane region" description="Helical" evidence="1">
    <location>
        <begin position="387"/>
        <end position="408"/>
    </location>
</feature>
<keyword evidence="4" id="KW-1185">Reference proteome</keyword>
<feature type="transmembrane region" description="Helical" evidence="1">
    <location>
        <begin position="333"/>
        <end position="360"/>
    </location>
</feature>
<feature type="transmembrane region" description="Helical" evidence="1">
    <location>
        <begin position="149"/>
        <end position="167"/>
    </location>
</feature>
<proteinExistence type="predicted"/>
<name>A0A5C5V3N7_9BACT</name>
<dbReference type="PANTHER" id="PTHR31061">
    <property type="entry name" value="LD22376P"/>
    <property type="match status" value="1"/>
</dbReference>
<dbReference type="PANTHER" id="PTHR31061:SF24">
    <property type="entry name" value="LD22376P"/>
    <property type="match status" value="1"/>
</dbReference>
<keyword evidence="1" id="KW-0472">Membrane</keyword>
<feature type="transmembrane region" description="Helical" evidence="1">
    <location>
        <begin position="12"/>
        <end position="33"/>
    </location>
</feature>
<comment type="caution">
    <text evidence="3">The sequence shown here is derived from an EMBL/GenBank/DDBJ whole genome shotgun (WGS) entry which is preliminary data.</text>
</comment>
<sequence length="416" mass="45130">MANADPKQRLQALDVMRGATILAMILVNNPGTWGAIYDPLEHAAWHGWTPTDLIFPFFLFMVGVAMAYAFRKYEKQGPTPVTVGMAMDYAFRKYKPTEQPAVRPDWPRILRRTLTLIALGLLLNAYGSLLGAALGRGEFSLQTLRLPGVLQRIGLAYFGGAVVVLLLKPWLRVVVGLAMLLGYAALLMYLPAAADYAERFSPEGNVTRAVDIAVLGKDHMYTRATSEPTEPEGLLSTLPSIVTVLLGYAVGKFLQWGPIGAGRLAALALIGAVLTAAGVGWDAWFPEFGGVPINKKLWTSSFVLLTAGLGTLTLTVILALFDWLGARSKAMQVIATAFTAVGVNAITAFVLASLTAATLARLRIGDLSVHGWLYQHLFVEHLGPGEAASLAMAVATVLFWWSVMLVFYRLKWVVRV</sequence>
<evidence type="ECO:0000313" key="4">
    <source>
        <dbReference type="Proteomes" id="UP000316714"/>
    </source>
</evidence>
<keyword evidence="1" id="KW-0812">Transmembrane</keyword>
<reference evidence="3 4" key="1">
    <citation type="submission" date="2019-02" db="EMBL/GenBank/DDBJ databases">
        <title>Deep-cultivation of Planctomycetes and their phenomic and genomic characterization uncovers novel biology.</title>
        <authorList>
            <person name="Wiegand S."/>
            <person name="Jogler M."/>
            <person name="Boedeker C."/>
            <person name="Pinto D."/>
            <person name="Vollmers J."/>
            <person name="Rivas-Marin E."/>
            <person name="Kohn T."/>
            <person name="Peeters S.H."/>
            <person name="Heuer A."/>
            <person name="Rast P."/>
            <person name="Oberbeckmann S."/>
            <person name="Bunk B."/>
            <person name="Jeske O."/>
            <person name="Meyerdierks A."/>
            <person name="Storesund J.E."/>
            <person name="Kallscheuer N."/>
            <person name="Luecker S."/>
            <person name="Lage O.M."/>
            <person name="Pohl T."/>
            <person name="Merkel B.J."/>
            <person name="Hornburger P."/>
            <person name="Mueller R.-W."/>
            <person name="Bruemmer F."/>
            <person name="Labrenz M."/>
            <person name="Spormann A.M."/>
            <person name="Op Den Camp H."/>
            <person name="Overmann J."/>
            <person name="Amann R."/>
            <person name="Jetten M.S.M."/>
            <person name="Mascher T."/>
            <person name="Medema M.H."/>
            <person name="Devos D.P."/>
            <person name="Kaster A.-K."/>
            <person name="Ovreas L."/>
            <person name="Rohde M."/>
            <person name="Galperin M.Y."/>
            <person name="Jogler C."/>
        </authorList>
    </citation>
    <scope>NUCLEOTIDE SEQUENCE [LARGE SCALE GENOMIC DNA]</scope>
    <source>
        <strain evidence="3 4">KOR34</strain>
    </source>
</reference>
<gene>
    <name evidence="3" type="ORF">KOR34_41250</name>
</gene>
<feature type="transmembrane region" description="Helical" evidence="1">
    <location>
        <begin position="174"/>
        <end position="192"/>
    </location>
</feature>
<organism evidence="3 4">
    <name type="scientific">Posidoniimonas corsicana</name>
    <dbReference type="NCBI Taxonomy" id="1938618"/>
    <lineage>
        <taxon>Bacteria</taxon>
        <taxon>Pseudomonadati</taxon>
        <taxon>Planctomycetota</taxon>
        <taxon>Planctomycetia</taxon>
        <taxon>Pirellulales</taxon>
        <taxon>Lacipirellulaceae</taxon>
        <taxon>Posidoniimonas</taxon>
    </lineage>
</organism>
<feature type="transmembrane region" description="Helical" evidence="1">
    <location>
        <begin position="301"/>
        <end position="321"/>
    </location>
</feature>
<feature type="transmembrane region" description="Helical" evidence="1">
    <location>
        <begin position="263"/>
        <end position="281"/>
    </location>
</feature>
<accession>A0A5C5V3N7</accession>
<feature type="transmembrane region" description="Helical" evidence="1">
    <location>
        <begin position="53"/>
        <end position="70"/>
    </location>
</feature>
<feature type="domain" description="Heparan-alpha-glucosaminide N-acetyltransferase catalytic" evidence="2">
    <location>
        <begin position="9"/>
        <end position="254"/>
    </location>
</feature>